<dbReference type="AlphaFoldDB" id="A0A1R3KUI8"/>
<dbReference type="EMBL" id="AWUE01011353">
    <property type="protein sequence ID" value="OMP10707.1"/>
    <property type="molecule type" value="Genomic_DNA"/>
</dbReference>
<protein>
    <submittedName>
        <fullName evidence="1">Uncharacterized protein</fullName>
    </submittedName>
</protein>
<organism evidence="1 2">
    <name type="scientific">Corchorus olitorius</name>
    <dbReference type="NCBI Taxonomy" id="93759"/>
    <lineage>
        <taxon>Eukaryota</taxon>
        <taxon>Viridiplantae</taxon>
        <taxon>Streptophyta</taxon>
        <taxon>Embryophyta</taxon>
        <taxon>Tracheophyta</taxon>
        <taxon>Spermatophyta</taxon>
        <taxon>Magnoliopsida</taxon>
        <taxon>eudicotyledons</taxon>
        <taxon>Gunneridae</taxon>
        <taxon>Pentapetalae</taxon>
        <taxon>rosids</taxon>
        <taxon>malvids</taxon>
        <taxon>Malvales</taxon>
        <taxon>Malvaceae</taxon>
        <taxon>Grewioideae</taxon>
        <taxon>Apeibeae</taxon>
        <taxon>Corchorus</taxon>
    </lineage>
</organism>
<evidence type="ECO:0000313" key="2">
    <source>
        <dbReference type="Proteomes" id="UP000187203"/>
    </source>
</evidence>
<sequence length="108" mass="12744">MGEEIERAVKREKKRWSVESVVRRDESSLNFFLCAESFFNGRGSSCFWGGRVSQIVCESVRWKRDFVGEEDEVGRMMPWQQGELAFRYFSQNANVANYMLKKMSDEYC</sequence>
<accession>A0A1R3KUI8</accession>
<dbReference type="Proteomes" id="UP000187203">
    <property type="component" value="Unassembled WGS sequence"/>
</dbReference>
<evidence type="ECO:0000313" key="1">
    <source>
        <dbReference type="EMBL" id="OMP10707.1"/>
    </source>
</evidence>
<proteinExistence type="predicted"/>
<name>A0A1R3KUI8_9ROSI</name>
<reference evidence="2" key="1">
    <citation type="submission" date="2013-09" db="EMBL/GenBank/DDBJ databases">
        <title>Corchorus olitorius genome sequencing.</title>
        <authorList>
            <person name="Alam M."/>
            <person name="Haque M.S."/>
            <person name="Islam M.S."/>
            <person name="Emdad E.M."/>
            <person name="Islam M.M."/>
            <person name="Ahmed B."/>
            <person name="Halim A."/>
            <person name="Hossen Q.M.M."/>
            <person name="Hossain M.Z."/>
            <person name="Ahmed R."/>
            <person name="Khan M.M."/>
            <person name="Islam R."/>
            <person name="Rashid M.M."/>
            <person name="Khan S.A."/>
            <person name="Rahman M.S."/>
            <person name="Alam M."/>
            <person name="Yahiya A.S."/>
            <person name="Khan M.S."/>
            <person name="Azam M.S."/>
            <person name="Haque T."/>
            <person name="Lashkar M.Z.H."/>
            <person name="Akhand A.I."/>
            <person name="Morshed G."/>
            <person name="Roy S."/>
            <person name="Uddin K.S."/>
            <person name="Rabeya T."/>
            <person name="Hossain A.S."/>
            <person name="Chowdhury A."/>
            <person name="Snigdha A.R."/>
            <person name="Mortoza M.S."/>
            <person name="Matin S.A."/>
            <person name="Hoque S.M.E."/>
            <person name="Islam M.K."/>
            <person name="Roy D.K."/>
            <person name="Haider R."/>
            <person name="Moosa M.M."/>
            <person name="Elias S.M."/>
            <person name="Hasan A.M."/>
            <person name="Jahan S."/>
            <person name="Shafiuddin M."/>
            <person name="Mahmood N."/>
            <person name="Shommy N.S."/>
        </authorList>
    </citation>
    <scope>NUCLEOTIDE SEQUENCE [LARGE SCALE GENOMIC DNA]</scope>
    <source>
        <strain evidence="2">cv. O-4</strain>
    </source>
</reference>
<gene>
    <name evidence="1" type="ORF">COLO4_04337</name>
</gene>
<comment type="caution">
    <text evidence="1">The sequence shown here is derived from an EMBL/GenBank/DDBJ whole genome shotgun (WGS) entry which is preliminary data.</text>
</comment>
<keyword evidence="2" id="KW-1185">Reference proteome</keyword>